<dbReference type="AlphaFoldDB" id="A0A498KQL6"/>
<dbReference type="Pfam" id="PF02817">
    <property type="entry name" value="E3_binding"/>
    <property type="match status" value="1"/>
</dbReference>
<accession>A0A498KQL6</accession>
<feature type="compositionally biased region" description="Basic and acidic residues" evidence="6">
    <location>
        <begin position="296"/>
        <end position="309"/>
    </location>
</feature>
<dbReference type="Gene3D" id="3.30.559.10">
    <property type="entry name" value="Chloramphenicol acetyltransferase-like domain"/>
    <property type="match status" value="1"/>
</dbReference>
<dbReference type="RefSeq" id="WP_129070646.1">
    <property type="nucleotide sequence ID" value="NZ_RDFA01000009.1"/>
</dbReference>
<evidence type="ECO:0000313" key="9">
    <source>
        <dbReference type="EMBL" id="RXK46467.1"/>
    </source>
</evidence>
<evidence type="ECO:0000259" key="8">
    <source>
        <dbReference type="PROSITE" id="PS51826"/>
    </source>
</evidence>
<dbReference type="Gene3D" id="2.40.50.100">
    <property type="match status" value="1"/>
</dbReference>
<evidence type="ECO:0000313" key="10">
    <source>
        <dbReference type="Proteomes" id="UP000289691"/>
    </source>
</evidence>
<feature type="domain" description="Peripheral subunit-binding (PSBD)" evidence="8">
    <location>
        <begin position="118"/>
        <end position="155"/>
    </location>
</feature>
<comment type="similarity">
    <text evidence="2">Belongs to the 2-oxoacid dehydrogenase family.</text>
</comment>
<name>A0A498KQL6_9EURY</name>
<keyword evidence="10" id="KW-1185">Reference proteome</keyword>
<dbReference type="InterPro" id="IPR003016">
    <property type="entry name" value="2-oxoA_DH_lipoyl-BS"/>
</dbReference>
<organism evidence="9 10">
    <name type="scientific">Halorientalis pallida</name>
    <dbReference type="NCBI Taxonomy" id="2479928"/>
    <lineage>
        <taxon>Archaea</taxon>
        <taxon>Methanobacteriati</taxon>
        <taxon>Methanobacteriota</taxon>
        <taxon>Stenosarchaea group</taxon>
        <taxon>Halobacteria</taxon>
        <taxon>Halobacteriales</taxon>
        <taxon>Haloarculaceae</taxon>
        <taxon>Halorientalis</taxon>
    </lineage>
</organism>
<evidence type="ECO:0000256" key="4">
    <source>
        <dbReference type="ARBA" id="ARBA00022823"/>
    </source>
</evidence>
<keyword evidence="4" id="KW-0450">Lipoyl</keyword>
<dbReference type="FunFam" id="3.30.559.10:FF:000007">
    <property type="entry name" value="Dihydrolipoamide acetyltransferase component of pyruvate dehydrogenase complex"/>
    <property type="match status" value="1"/>
</dbReference>
<dbReference type="GO" id="GO:0016407">
    <property type="term" value="F:acetyltransferase activity"/>
    <property type="evidence" value="ECO:0007669"/>
    <property type="project" value="TreeGrafter"/>
</dbReference>
<dbReference type="InterPro" id="IPR011053">
    <property type="entry name" value="Single_hybrid_motif"/>
</dbReference>
<evidence type="ECO:0000256" key="3">
    <source>
        <dbReference type="ARBA" id="ARBA00022679"/>
    </source>
</evidence>
<feature type="compositionally biased region" description="Acidic residues" evidence="6">
    <location>
        <begin position="157"/>
        <end position="167"/>
    </location>
</feature>
<dbReference type="InterPro" id="IPR004167">
    <property type="entry name" value="PSBD"/>
</dbReference>
<dbReference type="Pfam" id="PF00364">
    <property type="entry name" value="Biotin_lipoyl"/>
    <property type="match status" value="1"/>
</dbReference>
<feature type="compositionally biased region" description="Acidic residues" evidence="6">
    <location>
        <begin position="183"/>
        <end position="194"/>
    </location>
</feature>
<keyword evidence="3" id="KW-0808">Transferase</keyword>
<dbReference type="GO" id="GO:0005737">
    <property type="term" value="C:cytoplasm"/>
    <property type="evidence" value="ECO:0007669"/>
    <property type="project" value="TreeGrafter"/>
</dbReference>
<feature type="region of interest" description="Disordered" evidence="6">
    <location>
        <begin position="270"/>
        <end position="309"/>
    </location>
</feature>
<evidence type="ECO:0000259" key="7">
    <source>
        <dbReference type="PROSITE" id="PS50968"/>
    </source>
</evidence>
<dbReference type="InterPro" id="IPR050743">
    <property type="entry name" value="2-oxoacid_DH_E2_comp"/>
</dbReference>
<dbReference type="SUPFAM" id="SSF52777">
    <property type="entry name" value="CoA-dependent acyltransferases"/>
    <property type="match status" value="1"/>
</dbReference>
<dbReference type="CDD" id="cd06849">
    <property type="entry name" value="lipoyl_domain"/>
    <property type="match status" value="1"/>
</dbReference>
<comment type="cofactor">
    <cofactor evidence="1">
        <name>(R)-lipoate</name>
        <dbReference type="ChEBI" id="CHEBI:83088"/>
    </cofactor>
</comment>
<dbReference type="Proteomes" id="UP000289691">
    <property type="component" value="Unassembled WGS sequence"/>
</dbReference>
<evidence type="ECO:0000256" key="6">
    <source>
        <dbReference type="SAM" id="MobiDB-lite"/>
    </source>
</evidence>
<dbReference type="Pfam" id="PF00198">
    <property type="entry name" value="2-oxoacid_dh"/>
    <property type="match status" value="1"/>
</dbReference>
<evidence type="ECO:0000256" key="5">
    <source>
        <dbReference type="ARBA" id="ARBA00023315"/>
    </source>
</evidence>
<feature type="compositionally biased region" description="Low complexity" evidence="6">
    <location>
        <begin position="88"/>
        <end position="107"/>
    </location>
</feature>
<dbReference type="GO" id="GO:0031405">
    <property type="term" value="F:lipoic acid binding"/>
    <property type="evidence" value="ECO:0007669"/>
    <property type="project" value="TreeGrafter"/>
</dbReference>
<proteinExistence type="inferred from homology"/>
<feature type="domain" description="Lipoyl-binding" evidence="7">
    <location>
        <begin position="2"/>
        <end position="77"/>
    </location>
</feature>
<feature type="compositionally biased region" description="Low complexity" evidence="6">
    <location>
        <begin position="209"/>
        <end position="220"/>
    </location>
</feature>
<dbReference type="Gene3D" id="4.10.320.10">
    <property type="entry name" value="E3-binding domain"/>
    <property type="match status" value="2"/>
</dbReference>
<dbReference type="PROSITE" id="PS51826">
    <property type="entry name" value="PSBD"/>
    <property type="match status" value="1"/>
</dbReference>
<sequence length="541" mass="56996">MVREFKLPDVGEGVAEGEIVQWLVGPGDPVSEDQPVAEVETDKAVVEVPSPVNGTVKELRAEAGDVVPVGEVIIVFNVEGEAAEEAGEAAAPEPAEGGETAEDPAAPSTNGESGGRVFAAPSARRLARELGVDLAAVDGSGPGGRITEMDVHTAAEADADEPEEAEPTAERETADADATAVGDEAEAAIAEAEEPLGGAQPTVVEGSQPTTESAAAPTETEPVDRDRTLATPATRGVAEELDVDIDAVPATEERDGEAVVTTEAVQQYAESQRAAQRADAEAVSAGGGGGAAQAAEPDRAEVAAGTEERVPYRGVRRTIGQQMEQSKFTAPHVTHHDQVDVTRLVETREDLAERAEERGIKLTYLPFVVKAVVAALREYPILNSQLDEDNEEIVKRGDYNVGIATATDAGLMVPVLDGAGEKSLLSIASEANELVARARDRSIAREEMQGGTFTITNFGAIGGEYATPIINYPETAILGLGAIEKRPWVVEREDGEDEVVPRHVMTLSLSIDHRVIDGAEAARFTNTLKEYLRDPTLLLLE</sequence>
<reference evidence="9 10" key="1">
    <citation type="submission" date="2019-01" db="EMBL/GenBank/DDBJ databases">
        <title>Halorientalis sp. F13-25 a new haloarchaeum isolated from hypersaline water.</title>
        <authorList>
            <person name="Ana D.-V."/>
            <person name="Cristina S.-P."/>
            <person name="Antonio V."/>
        </authorList>
    </citation>
    <scope>NUCLEOTIDE SEQUENCE [LARGE SCALE GENOMIC DNA]</scope>
    <source>
        <strain evidence="9 10">F13-25</strain>
    </source>
</reference>
<protein>
    <submittedName>
        <fullName evidence="9">2-oxo acid dehydrogenase subunit E2</fullName>
    </submittedName>
</protein>
<dbReference type="PROSITE" id="PS00189">
    <property type="entry name" value="LIPOYL"/>
    <property type="match status" value="1"/>
</dbReference>
<evidence type="ECO:0000256" key="1">
    <source>
        <dbReference type="ARBA" id="ARBA00001938"/>
    </source>
</evidence>
<evidence type="ECO:0000256" key="2">
    <source>
        <dbReference type="ARBA" id="ARBA00007317"/>
    </source>
</evidence>
<dbReference type="SUPFAM" id="SSF51230">
    <property type="entry name" value="Single hybrid motif"/>
    <property type="match status" value="1"/>
</dbReference>
<dbReference type="PANTHER" id="PTHR43178:SF5">
    <property type="entry name" value="LIPOAMIDE ACYLTRANSFERASE COMPONENT OF BRANCHED-CHAIN ALPHA-KETO ACID DEHYDROGENASE COMPLEX, MITOCHONDRIAL"/>
    <property type="match status" value="1"/>
</dbReference>
<dbReference type="InterPro" id="IPR000089">
    <property type="entry name" value="Biotin_lipoyl"/>
</dbReference>
<dbReference type="PROSITE" id="PS50968">
    <property type="entry name" value="BIOTINYL_LIPOYL"/>
    <property type="match status" value="1"/>
</dbReference>
<dbReference type="InterPro" id="IPR023213">
    <property type="entry name" value="CAT-like_dom_sf"/>
</dbReference>
<dbReference type="SUPFAM" id="SSF47005">
    <property type="entry name" value="Peripheral subunit-binding domain of 2-oxo acid dehydrogenase complex"/>
    <property type="match status" value="1"/>
</dbReference>
<feature type="region of interest" description="Disordered" evidence="6">
    <location>
        <begin position="154"/>
        <end position="234"/>
    </location>
</feature>
<gene>
    <name evidence="9" type="ORF">EAF64_19465</name>
</gene>
<keyword evidence="5" id="KW-0012">Acyltransferase</keyword>
<dbReference type="OrthoDB" id="56234at2157"/>
<dbReference type="PANTHER" id="PTHR43178">
    <property type="entry name" value="DIHYDROLIPOAMIDE ACETYLTRANSFERASE COMPONENT OF PYRUVATE DEHYDROGENASE COMPLEX"/>
    <property type="match status" value="1"/>
</dbReference>
<feature type="region of interest" description="Disordered" evidence="6">
    <location>
        <begin position="84"/>
        <end position="116"/>
    </location>
</feature>
<dbReference type="InterPro" id="IPR036625">
    <property type="entry name" value="E3-bd_dom_sf"/>
</dbReference>
<comment type="caution">
    <text evidence="9">The sequence shown here is derived from an EMBL/GenBank/DDBJ whole genome shotgun (WGS) entry which is preliminary data.</text>
</comment>
<dbReference type="InterPro" id="IPR001078">
    <property type="entry name" value="2-oxoacid_DH_actylTfrase"/>
</dbReference>
<dbReference type="EMBL" id="RDFA01000009">
    <property type="protein sequence ID" value="RXK46467.1"/>
    <property type="molecule type" value="Genomic_DNA"/>
</dbReference>